<dbReference type="InterPro" id="IPR010290">
    <property type="entry name" value="TM_effector"/>
</dbReference>
<organism evidence="9 10">
    <name type="scientific">Pendulispora brunnea</name>
    <dbReference type="NCBI Taxonomy" id="2905690"/>
    <lineage>
        <taxon>Bacteria</taxon>
        <taxon>Pseudomonadati</taxon>
        <taxon>Myxococcota</taxon>
        <taxon>Myxococcia</taxon>
        <taxon>Myxococcales</taxon>
        <taxon>Sorangiineae</taxon>
        <taxon>Pendulisporaceae</taxon>
        <taxon>Pendulispora</taxon>
    </lineage>
</organism>
<feature type="transmembrane region" description="Helical" evidence="7">
    <location>
        <begin position="256"/>
        <end position="274"/>
    </location>
</feature>
<dbReference type="InterPro" id="IPR036259">
    <property type="entry name" value="MFS_trans_sf"/>
</dbReference>
<keyword evidence="10" id="KW-1185">Reference proteome</keyword>
<gene>
    <name evidence="9" type="ORF">LZC95_28890</name>
</gene>
<dbReference type="SUPFAM" id="SSF103473">
    <property type="entry name" value="MFS general substrate transporter"/>
    <property type="match status" value="1"/>
</dbReference>
<name>A0ABZ2KT63_9BACT</name>
<feature type="transmembrane region" description="Helical" evidence="7">
    <location>
        <begin position="221"/>
        <end position="244"/>
    </location>
</feature>
<evidence type="ECO:0000256" key="6">
    <source>
        <dbReference type="ARBA" id="ARBA00023136"/>
    </source>
</evidence>
<feature type="transmembrane region" description="Helical" evidence="7">
    <location>
        <begin position="372"/>
        <end position="392"/>
    </location>
</feature>
<evidence type="ECO:0000256" key="2">
    <source>
        <dbReference type="ARBA" id="ARBA00022448"/>
    </source>
</evidence>
<dbReference type="Gene3D" id="1.20.1250.20">
    <property type="entry name" value="MFS general substrate transporter like domains"/>
    <property type="match status" value="1"/>
</dbReference>
<reference evidence="9 10" key="1">
    <citation type="submission" date="2021-12" db="EMBL/GenBank/DDBJ databases">
        <title>Discovery of the Pendulisporaceae a myxobacterial family with distinct sporulation behavior and unique specialized metabolism.</title>
        <authorList>
            <person name="Garcia R."/>
            <person name="Popoff A."/>
            <person name="Bader C.D."/>
            <person name="Loehr J."/>
            <person name="Walesch S."/>
            <person name="Walt C."/>
            <person name="Boldt J."/>
            <person name="Bunk B."/>
            <person name="Haeckl F.J.F.P.J."/>
            <person name="Gunesch A.P."/>
            <person name="Birkelbach J."/>
            <person name="Nuebel U."/>
            <person name="Pietschmann T."/>
            <person name="Bach T."/>
            <person name="Mueller R."/>
        </authorList>
    </citation>
    <scope>NUCLEOTIDE SEQUENCE [LARGE SCALE GENOMIC DNA]</scope>
    <source>
        <strain evidence="9 10">MSr12523</strain>
    </source>
</reference>
<dbReference type="Pfam" id="PF05977">
    <property type="entry name" value="MFS_3"/>
    <property type="match status" value="1"/>
</dbReference>
<dbReference type="RefSeq" id="WP_394850876.1">
    <property type="nucleotide sequence ID" value="NZ_CP089982.1"/>
</dbReference>
<evidence type="ECO:0000256" key="3">
    <source>
        <dbReference type="ARBA" id="ARBA00022475"/>
    </source>
</evidence>
<dbReference type="CDD" id="cd06173">
    <property type="entry name" value="MFS_MefA_like"/>
    <property type="match status" value="1"/>
</dbReference>
<feature type="transmembrane region" description="Helical" evidence="7">
    <location>
        <begin position="76"/>
        <end position="100"/>
    </location>
</feature>
<keyword evidence="2" id="KW-0813">Transport</keyword>
<keyword evidence="3" id="KW-1003">Cell membrane</keyword>
<dbReference type="PANTHER" id="PTHR23513:SF6">
    <property type="entry name" value="MAJOR FACILITATOR SUPERFAMILY ASSOCIATED DOMAIN-CONTAINING PROTEIN"/>
    <property type="match status" value="1"/>
</dbReference>
<dbReference type="PANTHER" id="PTHR23513">
    <property type="entry name" value="INTEGRAL MEMBRANE EFFLUX PROTEIN-RELATED"/>
    <property type="match status" value="1"/>
</dbReference>
<feature type="transmembrane region" description="Helical" evidence="7">
    <location>
        <begin position="43"/>
        <end position="64"/>
    </location>
</feature>
<dbReference type="Proteomes" id="UP001379533">
    <property type="component" value="Chromosome"/>
</dbReference>
<feature type="transmembrane region" description="Helical" evidence="7">
    <location>
        <begin position="138"/>
        <end position="159"/>
    </location>
</feature>
<evidence type="ECO:0000313" key="10">
    <source>
        <dbReference type="Proteomes" id="UP001379533"/>
    </source>
</evidence>
<accession>A0ABZ2KT63</accession>
<evidence type="ECO:0000256" key="7">
    <source>
        <dbReference type="SAM" id="Phobius"/>
    </source>
</evidence>
<proteinExistence type="predicted"/>
<keyword evidence="4 7" id="KW-0812">Transmembrane</keyword>
<keyword evidence="5 7" id="KW-1133">Transmembrane helix</keyword>
<comment type="subcellular location">
    <subcellularLocation>
        <location evidence="1">Cell membrane</location>
        <topology evidence="1">Multi-pass membrane protein</topology>
    </subcellularLocation>
</comment>
<feature type="transmembrane region" description="Helical" evidence="7">
    <location>
        <begin position="12"/>
        <end position="31"/>
    </location>
</feature>
<evidence type="ECO:0000259" key="8">
    <source>
        <dbReference type="PROSITE" id="PS50850"/>
    </source>
</evidence>
<feature type="transmembrane region" description="Helical" evidence="7">
    <location>
        <begin position="344"/>
        <end position="366"/>
    </location>
</feature>
<feature type="domain" description="Major facilitator superfamily (MFS) profile" evidence="8">
    <location>
        <begin position="9"/>
        <end position="397"/>
    </location>
</feature>
<dbReference type="InterPro" id="IPR020846">
    <property type="entry name" value="MFS_dom"/>
</dbReference>
<evidence type="ECO:0000256" key="1">
    <source>
        <dbReference type="ARBA" id="ARBA00004651"/>
    </source>
</evidence>
<feature type="transmembrane region" description="Helical" evidence="7">
    <location>
        <begin position="286"/>
        <end position="303"/>
    </location>
</feature>
<sequence length="400" mass="41649">MIPPALREMRFAAYWCAIVISLSGHVMGMVVRGWLVNELTHSSVWLGGVYAMVGLPGLVLGPFAGALVDRVDRGKVLLVTQALHGLNALLLAIAILTGVISPPLLLLFALMAGSIGSFDWTVRLAIVPKLVRPESLDSAVALSSGAWILAGVLGPALAGVLLPRIGAAGCFFVTSVAFVPSVLTAFRRTAIPPEPSKPGDSWLQSTVEGYRYILGRRLLRTLLLLEGIPVVFGLPFTTLFPILAEGAGAGSKEETLGLLHGALGVGAILGATLSSISLRTARRGRALLVSAGAFGAGLMTFAVSKPFLVVLALLVAIGVMESIFSTLNATLVQRITDEAYRGRVMSVYNLPWGITPVGGLSLGLVAKAFDPGVAIALHGSLIALLVVGIAAASPELRRTT</sequence>
<protein>
    <submittedName>
        <fullName evidence="9">MFS transporter</fullName>
    </submittedName>
</protein>
<feature type="transmembrane region" description="Helical" evidence="7">
    <location>
        <begin position="309"/>
        <end position="332"/>
    </location>
</feature>
<evidence type="ECO:0000256" key="4">
    <source>
        <dbReference type="ARBA" id="ARBA00022692"/>
    </source>
</evidence>
<keyword evidence="6 7" id="KW-0472">Membrane</keyword>
<dbReference type="EMBL" id="CP089982">
    <property type="protein sequence ID" value="WXB00236.1"/>
    <property type="molecule type" value="Genomic_DNA"/>
</dbReference>
<evidence type="ECO:0000256" key="5">
    <source>
        <dbReference type="ARBA" id="ARBA00022989"/>
    </source>
</evidence>
<dbReference type="PROSITE" id="PS50850">
    <property type="entry name" value="MFS"/>
    <property type="match status" value="1"/>
</dbReference>
<evidence type="ECO:0000313" key="9">
    <source>
        <dbReference type="EMBL" id="WXB00236.1"/>
    </source>
</evidence>